<dbReference type="Proteomes" id="UP000265962">
    <property type="component" value="Unassembled WGS sequence"/>
</dbReference>
<feature type="signal peptide" evidence="1">
    <location>
        <begin position="1"/>
        <end position="26"/>
    </location>
</feature>
<name>A0A375I350_9ACTN</name>
<accession>A0A375I350</accession>
<organism evidence="2 3">
    <name type="scientific">Propionibacterium ruminifibrarum</name>
    <dbReference type="NCBI Taxonomy" id="1962131"/>
    <lineage>
        <taxon>Bacteria</taxon>
        <taxon>Bacillati</taxon>
        <taxon>Actinomycetota</taxon>
        <taxon>Actinomycetes</taxon>
        <taxon>Propionibacteriales</taxon>
        <taxon>Propionibacteriaceae</taxon>
        <taxon>Propionibacterium</taxon>
    </lineage>
</organism>
<evidence type="ECO:0000313" key="2">
    <source>
        <dbReference type="EMBL" id="SPF69272.1"/>
    </source>
</evidence>
<gene>
    <name evidence="2" type="ORF">PROPJV5_2227</name>
</gene>
<sequence>MSIAVAGRRVVPAVALSLVLPLVACAPSGSAGAVGVLEMLNASIADMDRDRFDEALDQSIPQSTRDMWWSNLAQLSEVDFAGTVDGWRVDWSLPGEQAAATHVVNLDIGCAGTSCRITRIEPVPSRPAPGWLVEPVDVTTVDGAVLIAGRGAIDVTAAAATATAAVDDSGMALLDTDSRAPMPVEVPATDSAYALVTGAPAAETRGLGALTRRTGDAVRVVVNPAHAEQWSPAQQAMLLTHEAVHWRLAGHGTPTGGNTWVSEGLAEWLALSRNADERASSQTRAVQACRDSGGAPALPADEDFRATDDADALRGAYALSWAAVSELVAESGPGAAGDLVELLWTTPAGQVDQVPDVLTRWCASNAP</sequence>
<evidence type="ECO:0000313" key="3">
    <source>
        <dbReference type="Proteomes" id="UP000265962"/>
    </source>
</evidence>
<protein>
    <recommendedName>
        <fullName evidence="4">Peptidase MA superfamily</fullName>
    </recommendedName>
</protein>
<evidence type="ECO:0008006" key="4">
    <source>
        <dbReference type="Google" id="ProtNLM"/>
    </source>
</evidence>
<dbReference type="EMBL" id="OMOH01000011">
    <property type="protein sequence ID" value="SPF69272.1"/>
    <property type="molecule type" value="Genomic_DNA"/>
</dbReference>
<proteinExistence type="predicted"/>
<keyword evidence="1" id="KW-0732">Signal</keyword>
<dbReference type="RefSeq" id="WP_119716374.1">
    <property type="nucleotide sequence ID" value="NZ_OMOH01000011.1"/>
</dbReference>
<dbReference type="OrthoDB" id="3722771at2"/>
<feature type="chain" id="PRO_5016886018" description="Peptidase MA superfamily" evidence="1">
    <location>
        <begin position="27"/>
        <end position="367"/>
    </location>
</feature>
<dbReference type="AlphaFoldDB" id="A0A375I350"/>
<keyword evidence="3" id="KW-1185">Reference proteome</keyword>
<reference evidence="3" key="1">
    <citation type="submission" date="2018-02" db="EMBL/GenBank/DDBJ databases">
        <authorList>
            <person name="Hornung B."/>
        </authorList>
    </citation>
    <scope>NUCLEOTIDE SEQUENCE [LARGE SCALE GENOMIC DNA]</scope>
</reference>
<evidence type="ECO:0000256" key="1">
    <source>
        <dbReference type="SAM" id="SignalP"/>
    </source>
</evidence>